<dbReference type="AlphaFoldDB" id="A0A6G1GT99"/>
<dbReference type="GO" id="GO:0016020">
    <property type="term" value="C:membrane"/>
    <property type="evidence" value="ECO:0007669"/>
    <property type="project" value="UniProtKB-SubCell"/>
</dbReference>
<evidence type="ECO:0000256" key="5">
    <source>
        <dbReference type="SAM" id="MobiDB-lite"/>
    </source>
</evidence>
<feature type="region of interest" description="Disordered" evidence="5">
    <location>
        <begin position="372"/>
        <end position="408"/>
    </location>
</feature>
<feature type="compositionally biased region" description="Polar residues" evidence="5">
    <location>
        <begin position="131"/>
        <end position="150"/>
    </location>
</feature>
<keyword evidence="2 6" id="KW-0812">Transmembrane</keyword>
<dbReference type="PANTHER" id="PTHR15549:SF30">
    <property type="entry name" value="MID2 DOMAIN-CONTAINING PROTEIN"/>
    <property type="match status" value="1"/>
</dbReference>
<keyword evidence="4 6" id="KW-0472">Membrane</keyword>
<evidence type="ECO:0000256" key="3">
    <source>
        <dbReference type="ARBA" id="ARBA00022989"/>
    </source>
</evidence>
<feature type="transmembrane region" description="Helical" evidence="6">
    <location>
        <begin position="187"/>
        <end position="210"/>
    </location>
</feature>
<keyword evidence="3 6" id="KW-1133">Transmembrane helix</keyword>
<protein>
    <submittedName>
        <fullName evidence="7">Uncharacterized protein</fullName>
    </submittedName>
</protein>
<proteinExistence type="predicted"/>
<dbReference type="PANTHER" id="PTHR15549">
    <property type="entry name" value="PAIRED IMMUNOGLOBULIN-LIKE TYPE 2 RECEPTOR"/>
    <property type="match status" value="1"/>
</dbReference>
<sequence>MTAVHDGTTPAAPLTTVFTRPGYCGSTDFASSTCMPPGWDDYWRGDVGYYSPGICPEGYYAACDRPTTGSFVPYGPELEPSETATICCPDSYFCATTYQSYCTSYSSGTTSSAYAIQVRWAQTDLINLETNPTAPGVTPTSSETGTTIPFISSRTGSSSTFTTTTSSSITPGPTPSGSSGLSTGAKIGIGVAVPLVVVALVAGMLIFFYVRHQKKKSQQHPNQAMAPVTYQQQPSGQYANPMPMQGQWGGYQPVPPTEKGGVAVHDTSIPMHQMSQQTSPNPSAMASPNPASELSSTSPVYIPPQHHQGFAPPAEAPGNNTYIPGFVAPPPPSSGPIPIPPPQQSPEDEELQRLKIEQQRLTERRARLAEMEQLDEQERRLQQQVDSRMSVLRGTSSGPASQSGPSNT</sequence>
<evidence type="ECO:0000256" key="6">
    <source>
        <dbReference type="SAM" id="Phobius"/>
    </source>
</evidence>
<reference evidence="7" key="1">
    <citation type="journal article" date="2020" name="Stud. Mycol.">
        <title>101 Dothideomycetes genomes: a test case for predicting lifestyles and emergence of pathogens.</title>
        <authorList>
            <person name="Haridas S."/>
            <person name="Albert R."/>
            <person name="Binder M."/>
            <person name="Bloem J."/>
            <person name="Labutti K."/>
            <person name="Salamov A."/>
            <person name="Andreopoulos B."/>
            <person name="Baker S."/>
            <person name="Barry K."/>
            <person name="Bills G."/>
            <person name="Bluhm B."/>
            <person name="Cannon C."/>
            <person name="Castanera R."/>
            <person name="Culley D."/>
            <person name="Daum C."/>
            <person name="Ezra D."/>
            <person name="Gonzalez J."/>
            <person name="Henrissat B."/>
            <person name="Kuo A."/>
            <person name="Liang C."/>
            <person name="Lipzen A."/>
            <person name="Lutzoni F."/>
            <person name="Magnuson J."/>
            <person name="Mondo S."/>
            <person name="Nolan M."/>
            <person name="Ohm R."/>
            <person name="Pangilinan J."/>
            <person name="Park H.-J."/>
            <person name="Ramirez L."/>
            <person name="Alfaro M."/>
            <person name="Sun H."/>
            <person name="Tritt A."/>
            <person name="Yoshinaga Y."/>
            <person name="Zwiers L.-H."/>
            <person name="Turgeon B."/>
            <person name="Goodwin S."/>
            <person name="Spatafora J."/>
            <person name="Crous P."/>
            <person name="Grigoriev I."/>
        </authorList>
    </citation>
    <scope>NUCLEOTIDE SEQUENCE</scope>
    <source>
        <strain evidence="7">CBS 113979</strain>
    </source>
</reference>
<accession>A0A6G1GT99</accession>
<feature type="compositionally biased region" description="Low complexity" evidence="5">
    <location>
        <begin position="152"/>
        <end position="180"/>
    </location>
</feature>
<dbReference type="OrthoDB" id="4770059at2759"/>
<evidence type="ECO:0000256" key="1">
    <source>
        <dbReference type="ARBA" id="ARBA00004167"/>
    </source>
</evidence>
<evidence type="ECO:0000256" key="4">
    <source>
        <dbReference type="ARBA" id="ARBA00023136"/>
    </source>
</evidence>
<gene>
    <name evidence="7" type="ORF">K402DRAFT_406153</name>
</gene>
<keyword evidence="8" id="KW-1185">Reference proteome</keyword>
<evidence type="ECO:0000313" key="7">
    <source>
        <dbReference type="EMBL" id="KAF1984171.1"/>
    </source>
</evidence>
<feature type="region of interest" description="Disordered" evidence="5">
    <location>
        <begin position="273"/>
        <end position="350"/>
    </location>
</feature>
<dbReference type="InterPro" id="IPR051694">
    <property type="entry name" value="Immunoregulatory_rcpt-like"/>
</dbReference>
<feature type="compositionally biased region" description="Basic and acidic residues" evidence="5">
    <location>
        <begin position="372"/>
        <end position="381"/>
    </location>
</feature>
<feature type="compositionally biased region" description="Pro residues" evidence="5">
    <location>
        <begin position="327"/>
        <end position="344"/>
    </location>
</feature>
<feature type="region of interest" description="Disordered" evidence="5">
    <location>
        <begin position="131"/>
        <end position="180"/>
    </location>
</feature>
<dbReference type="Proteomes" id="UP000800041">
    <property type="component" value="Unassembled WGS sequence"/>
</dbReference>
<evidence type="ECO:0000313" key="8">
    <source>
        <dbReference type="Proteomes" id="UP000800041"/>
    </source>
</evidence>
<feature type="compositionally biased region" description="Low complexity" evidence="5">
    <location>
        <begin position="279"/>
        <end position="292"/>
    </location>
</feature>
<comment type="subcellular location">
    <subcellularLocation>
        <location evidence="1">Membrane</location>
        <topology evidence="1">Single-pass membrane protein</topology>
    </subcellularLocation>
</comment>
<name>A0A6G1GT99_9PEZI</name>
<feature type="compositionally biased region" description="Polar residues" evidence="5">
    <location>
        <begin position="393"/>
        <end position="408"/>
    </location>
</feature>
<organism evidence="7 8">
    <name type="scientific">Aulographum hederae CBS 113979</name>
    <dbReference type="NCBI Taxonomy" id="1176131"/>
    <lineage>
        <taxon>Eukaryota</taxon>
        <taxon>Fungi</taxon>
        <taxon>Dikarya</taxon>
        <taxon>Ascomycota</taxon>
        <taxon>Pezizomycotina</taxon>
        <taxon>Dothideomycetes</taxon>
        <taxon>Pleosporomycetidae</taxon>
        <taxon>Aulographales</taxon>
        <taxon>Aulographaceae</taxon>
    </lineage>
</organism>
<evidence type="ECO:0000256" key="2">
    <source>
        <dbReference type="ARBA" id="ARBA00022692"/>
    </source>
</evidence>
<dbReference type="GO" id="GO:0071944">
    <property type="term" value="C:cell periphery"/>
    <property type="evidence" value="ECO:0007669"/>
    <property type="project" value="UniProtKB-ARBA"/>
</dbReference>
<dbReference type="EMBL" id="ML977169">
    <property type="protein sequence ID" value="KAF1984171.1"/>
    <property type="molecule type" value="Genomic_DNA"/>
</dbReference>